<sequence length="72" mass="8146">MNSQVEYSFDDEPTAYRFLNTVNGWGREGIRVKYGRSSLHVKINYEIQTGQFDSLLSELDDLAGSHNGCEVS</sequence>
<keyword evidence="2" id="KW-1185">Reference proteome</keyword>
<gene>
    <name evidence="1" type="ORF">DRW07_05080</name>
</gene>
<reference evidence="1 2" key="1">
    <citation type="submission" date="2018-11" db="EMBL/GenBank/DDBJ databases">
        <authorList>
            <person name="Ye M.-Q."/>
            <person name="Du Z.-J."/>
        </authorList>
    </citation>
    <scope>NUCLEOTIDE SEQUENCE [LARGE SCALE GENOMIC DNA]</scope>
    <source>
        <strain evidence="1 2">U0105</strain>
    </source>
</reference>
<organism evidence="1 2">
    <name type="scientific">Alteromonas sediminis</name>
    <dbReference type="NCBI Taxonomy" id="2259342"/>
    <lineage>
        <taxon>Bacteria</taxon>
        <taxon>Pseudomonadati</taxon>
        <taxon>Pseudomonadota</taxon>
        <taxon>Gammaproteobacteria</taxon>
        <taxon>Alteromonadales</taxon>
        <taxon>Alteromonadaceae</taxon>
        <taxon>Alteromonas/Salinimonas group</taxon>
        <taxon>Alteromonas</taxon>
    </lineage>
</organism>
<comment type="caution">
    <text evidence="1">The sequence shown here is derived from an EMBL/GenBank/DDBJ whole genome shotgun (WGS) entry which is preliminary data.</text>
</comment>
<accession>A0A3N5YAV7</accession>
<proteinExistence type="predicted"/>
<evidence type="ECO:0000313" key="1">
    <source>
        <dbReference type="EMBL" id="RPJ68769.1"/>
    </source>
</evidence>
<dbReference type="OrthoDB" id="6120633at2"/>
<name>A0A3N5YAV7_9ALTE</name>
<protein>
    <submittedName>
        <fullName evidence="1">Uncharacterized protein</fullName>
    </submittedName>
</protein>
<evidence type="ECO:0000313" key="2">
    <source>
        <dbReference type="Proteomes" id="UP000275281"/>
    </source>
</evidence>
<dbReference type="EMBL" id="RPOK01000001">
    <property type="protein sequence ID" value="RPJ68769.1"/>
    <property type="molecule type" value="Genomic_DNA"/>
</dbReference>
<dbReference type="RefSeq" id="WP_124026769.1">
    <property type="nucleotide sequence ID" value="NZ_JBHRSN010000005.1"/>
</dbReference>
<dbReference type="AlphaFoldDB" id="A0A3N5YAV7"/>
<dbReference type="Proteomes" id="UP000275281">
    <property type="component" value="Unassembled WGS sequence"/>
</dbReference>